<sequence length="172" mass="19247">MQRTITIQNDNSVIESIGLTVGIELVQDVITATEPGDLRIVLVNSSKEKHSFSTGAEPVIGPIIGSEGENRLVLLPIDNRNPQNPSKGQPWHLNEVPAQKASINRFELDPGEATTKRLRIWDAPQNRSYLPKGEYEFAVPFKLFKESGNSEMATFNTAEEAKWWFTISLQNK</sequence>
<organism evidence="1 2">
    <name type="scientific">Halocalculus aciditolerans</name>
    <dbReference type="NCBI Taxonomy" id="1383812"/>
    <lineage>
        <taxon>Archaea</taxon>
        <taxon>Methanobacteriati</taxon>
        <taxon>Methanobacteriota</taxon>
        <taxon>Stenosarchaea group</taxon>
        <taxon>Halobacteria</taxon>
        <taxon>Halobacteriales</taxon>
        <taxon>Halobacteriaceae</taxon>
        <taxon>Halocalculus</taxon>
    </lineage>
</organism>
<accession>A0A830FG88</accession>
<dbReference type="Proteomes" id="UP000607197">
    <property type="component" value="Unassembled WGS sequence"/>
</dbReference>
<reference evidence="1" key="1">
    <citation type="journal article" date="2014" name="Int. J. Syst. Evol. Microbiol.">
        <title>Complete genome sequence of Corynebacterium casei LMG S-19264T (=DSM 44701T), isolated from a smear-ripened cheese.</title>
        <authorList>
            <consortium name="US DOE Joint Genome Institute (JGI-PGF)"/>
            <person name="Walter F."/>
            <person name="Albersmeier A."/>
            <person name="Kalinowski J."/>
            <person name="Ruckert C."/>
        </authorList>
    </citation>
    <scope>NUCLEOTIDE SEQUENCE</scope>
    <source>
        <strain evidence="1">JCM 19596</strain>
    </source>
</reference>
<dbReference type="EMBL" id="BMPG01000001">
    <property type="protein sequence ID" value="GGL52418.1"/>
    <property type="molecule type" value="Genomic_DNA"/>
</dbReference>
<name>A0A830FG88_9EURY</name>
<reference evidence="1" key="2">
    <citation type="submission" date="2020-09" db="EMBL/GenBank/DDBJ databases">
        <authorList>
            <person name="Sun Q."/>
            <person name="Ohkuma M."/>
        </authorList>
    </citation>
    <scope>NUCLEOTIDE SEQUENCE</scope>
    <source>
        <strain evidence="1">JCM 19596</strain>
    </source>
</reference>
<evidence type="ECO:0000313" key="2">
    <source>
        <dbReference type="Proteomes" id="UP000607197"/>
    </source>
</evidence>
<keyword evidence="2" id="KW-1185">Reference proteome</keyword>
<evidence type="ECO:0000313" key="1">
    <source>
        <dbReference type="EMBL" id="GGL52418.1"/>
    </source>
</evidence>
<proteinExistence type="predicted"/>
<gene>
    <name evidence="1" type="ORF">GCM10009039_08370</name>
</gene>
<comment type="caution">
    <text evidence="1">The sequence shown here is derived from an EMBL/GenBank/DDBJ whole genome shotgun (WGS) entry which is preliminary data.</text>
</comment>
<dbReference type="AlphaFoldDB" id="A0A830FG88"/>
<dbReference type="RefSeq" id="WP_188976142.1">
    <property type="nucleotide sequence ID" value="NZ_BMPG01000001.1"/>
</dbReference>
<protein>
    <submittedName>
        <fullName evidence="1">Uncharacterized protein</fullName>
    </submittedName>
</protein>